<organism evidence="3 4">
    <name type="scientific">Acinetobacter baumannii MRSN 3527</name>
    <dbReference type="NCBI Taxonomy" id="1409923"/>
    <lineage>
        <taxon>Bacteria</taxon>
        <taxon>Pseudomonadati</taxon>
        <taxon>Pseudomonadota</taxon>
        <taxon>Gammaproteobacteria</taxon>
        <taxon>Moraxellales</taxon>
        <taxon>Moraxellaceae</taxon>
        <taxon>Acinetobacter</taxon>
        <taxon>Acinetobacter calcoaceticus/baumannii complex</taxon>
    </lineage>
</organism>
<comment type="similarity">
    <text evidence="1">Belongs to the short-chain fatty acyl-CoA assimilation regulator (ScfR) family.</text>
</comment>
<dbReference type="GO" id="GO:0006355">
    <property type="term" value="P:regulation of DNA-templated transcription"/>
    <property type="evidence" value="ECO:0007669"/>
    <property type="project" value="InterPro"/>
</dbReference>
<evidence type="ECO:0000259" key="2">
    <source>
        <dbReference type="PROSITE" id="PS50943"/>
    </source>
</evidence>
<dbReference type="Proteomes" id="UP000036122">
    <property type="component" value="Unassembled WGS sequence"/>
</dbReference>
<dbReference type="InterPro" id="IPR010359">
    <property type="entry name" value="IrrE_HExxH"/>
</dbReference>
<dbReference type="RefSeq" id="WP_000394712.1">
    <property type="nucleotide sequence ID" value="NZ_JPHZ01000011.1"/>
</dbReference>
<proteinExistence type="inferred from homology"/>
<dbReference type="InterPro" id="IPR010982">
    <property type="entry name" value="Lambda_DNA-bd_dom_sf"/>
</dbReference>
<evidence type="ECO:0000313" key="4">
    <source>
        <dbReference type="Proteomes" id="UP000036122"/>
    </source>
</evidence>
<accession>A0A0J1A5K3</accession>
<dbReference type="Gene3D" id="1.10.260.40">
    <property type="entry name" value="lambda repressor-like DNA-binding domains"/>
    <property type="match status" value="1"/>
</dbReference>
<gene>
    <name evidence="3" type="ORF">T630_0647</name>
</gene>
<comment type="caution">
    <text evidence="3">The sequence shown here is derived from an EMBL/GenBank/DDBJ whole genome shotgun (WGS) entry which is preliminary data.</text>
</comment>
<reference evidence="3 4" key="1">
    <citation type="submission" date="2014-07" db="EMBL/GenBank/DDBJ databases">
        <authorList>
            <person name="Harkins D.M."/>
            <person name="Lesho E."/>
            <person name="Waterman P.E."/>
            <person name="Chan A."/>
            <person name="Fouts D.E."/>
        </authorList>
    </citation>
    <scope>NUCLEOTIDE SEQUENCE [LARGE SCALE GENOMIC DNA]</scope>
    <source>
        <strain evidence="3 4">MRSN 3527</strain>
    </source>
</reference>
<evidence type="ECO:0000313" key="3">
    <source>
        <dbReference type="EMBL" id="KLT89776.1"/>
    </source>
</evidence>
<dbReference type="Pfam" id="PF06114">
    <property type="entry name" value="Peptidase_M78"/>
    <property type="match status" value="1"/>
</dbReference>
<sequence>MEFKVIRTREQYQAYLDEVHSLIMLNPAIGSPESDRLELLSVLIEDYENKQYPIEAPDPIDAILFRMHEKGLKQADLAPYFGTTSRVSEVLNRKRALTVDMIRALSVGLGLSVETLIGLSNSKNTLDKNNIDWSKFPVKEMKNRGWLKTFLADTAASTESIIQKYIAQSGLQIGSASFKRKLSGDAQTPNTMYALYAWLARVILQARDKKDSLGKYDPNLINSNFLRELAQLSWFEHGPILAIEYLEKHGIAVVIEPHLKGTHLDGAALKDSDGTPIIGLSLRYDRLDNFWFTLLHECAHIWKHVDETEAFLDDLDSSSMEDRREAEANRLAREAFIPRGVLRRTEAFISPSKESIEKLAKELRVHPAIIAGRIRKELGNYTLFSDLVGQYQVKALLTNSHLLSVEE</sequence>
<dbReference type="PATRIC" id="fig|1409923.3.peg.3003"/>
<dbReference type="SMR" id="A0A0J1A5K3"/>
<name>A0A0J1A5K3_ACIBA</name>
<dbReference type="GO" id="GO:0001046">
    <property type="term" value="F:core promoter sequence-specific DNA binding"/>
    <property type="evidence" value="ECO:0007669"/>
    <property type="project" value="TreeGrafter"/>
</dbReference>
<dbReference type="SUPFAM" id="SSF47413">
    <property type="entry name" value="lambda repressor-like DNA-binding domains"/>
    <property type="match status" value="1"/>
</dbReference>
<protein>
    <submittedName>
        <fullName evidence="3">PF06114 domain protein</fullName>
    </submittedName>
</protein>
<dbReference type="InterPro" id="IPR001387">
    <property type="entry name" value="Cro/C1-type_HTH"/>
</dbReference>
<dbReference type="PANTHER" id="PTHR40455:SF1">
    <property type="entry name" value="ANTITOXIN HIGA"/>
    <property type="match status" value="1"/>
</dbReference>
<dbReference type="EMBL" id="JPHZ01000011">
    <property type="protein sequence ID" value="KLT89776.1"/>
    <property type="molecule type" value="Genomic_DNA"/>
</dbReference>
<dbReference type="InterPro" id="IPR039060">
    <property type="entry name" value="Antitox_HigA"/>
</dbReference>
<dbReference type="AlphaFoldDB" id="A0A0J1A5K3"/>
<evidence type="ECO:0000256" key="1">
    <source>
        <dbReference type="ARBA" id="ARBA00007227"/>
    </source>
</evidence>
<dbReference type="Gene3D" id="1.10.10.2910">
    <property type="match status" value="1"/>
</dbReference>
<dbReference type="PROSITE" id="PS50943">
    <property type="entry name" value="HTH_CROC1"/>
    <property type="match status" value="1"/>
</dbReference>
<feature type="domain" description="HTH cro/C1-type" evidence="2">
    <location>
        <begin position="69"/>
        <end position="116"/>
    </location>
</feature>
<dbReference type="PANTHER" id="PTHR40455">
    <property type="entry name" value="ANTITOXIN HIGA"/>
    <property type="match status" value="1"/>
</dbReference>